<gene>
    <name evidence="1" type="ORF">G3M58_64185</name>
</gene>
<dbReference type="AlphaFoldDB" id="A0A6G3XI52"/>
<evidence type="ECO:0000313" key="1">
    <source>
        <dbReference type="EMBL" id="NEE17357.1"/>
    </source>
</evidence>
<reference evidence="1" key="1">
    <citation type="submission" date="2020-01" db="EMBL/GenBank/DDBJ databases">
        <title>Insect and environment-associated Actinomycetes.</title>
        <authorList>
            <person name="Currrie C."/>
            <person name="Chevrette M."/>
            <person name="Carlson C."/>
            <person name="Stubbendieck R."/>
            <person name="Wendt-Pienkowski E."/>
        </authorList>
    </citation>
    <scope>NUCLEOTIDE SEQUENCE</scope>
    <source>
        <strain evidence="1">SID7499</strain>
    </source>
</reference>
<sequence>MARLYRRDSSYCEPEDIEPGLREAIAAHAEACSLGDVLANAVACCLTVSTRTYKPSLRSRFKGMADPDPEHRTLALFTPRWLVVTVTRASTGTTVLSARLDGVTLAEHSALINRSPRNAQLPEDSGVSITAQWSGHAETGSYHVALGDDADGEFFLQALRRAVTEAKQG</sequence>
<name>A0A6G3XI52_9ACTN</name>
<dbReference type="EMBL" id="JAAGMN010006707">
    <property type="protein sequence ID" value="NEE17357.1"/>
    <property type="molecule type" value="Genomic_DNA"/>
</dbReference>
<protein>
    <submittedName>
        <fullName evidence="1">Uncharacterized protein</fullName>
    </submittedName>
</protein>
<organism evidence="1">
    <name type="scientific">Streptomyces sp. SID7499</name>
    <dbReference type="NCBI Taxonomy" id="2706086"/>
    <lineage>
        <taxon>Bacteria</taxon>
        <taxon>Bacillati</taxon>
        <taxon>Actinomycetota</taxon>
        <taxon>Actinomycetes</taxon>
        <taxon>Kitasatosporales</taxon>
        <taxon>Streptomycetaceae</taxon>
        <taxon>Streptomyces</taxon>
    </lineage>
</organism>
<accession>A0A6G3XI52</accession>
<proteinExistence type="predicted"/>
<comment type="caution">
    <text evidence="1">The sequence shown here is derived from an EMBL/GenBank/DDBJ whole genome shotgun (WGS) entry which is preliminary data.</text>
</comment>